<reference evidence="2" key="1">
    <citation type="submission" date="2023-08" db="EMBL/GenBank/DDBJ databases">
        <title>Comparative genomics and taxonomic characterization of three novel marine species of genus Marivirga.</title>
        <authorList>
            <person name="Muhammad N."/>
            <person name="Kim S.-G."/>
        </authorList>
    </citation>
    <scope>NUCLEOTIDE SEQUENCE</scope>
    <source>
        <strain evidence="2">BKB1-2</strain>
    </source>
</reference>
<gene>
    <name evidence="2" type="ORF">QYS47_02755</name>
</gene>
<feature type="transmembrane region" description="Helical" evidence="1">
    <location>
        <begin position="72"/>
        <end position="94"/>
    </location>
</feature>
<name>A0AA49GE84_9BACT</name>
<dbReference type="AlphaFoldDB" id="A0AA49GE84"/>
<accession>A0AA49GE84</accession>
<feature type="transmembrane region" description="Helical" evidence="1">
    <location>
        <begin position="6"/>
        <end position="29"/>
    </location>
</feature>
<keyword evidence="1" id="KW-0472">Membrane</keyword>
<dbReference type="KEGG" id="marp:QYS47_02755"/>
<dbReference type="EMBL" id="CP129968">
    <property type="protein sequence ID" value="WKK81295.2"/>
    <property type="molecule type" value="Genomic_DNA"/>
</dbReference>
<evidence type="ECO:0000313" key="2">
    <source>
        <dbReference type="EMBL" id="WKK81295.2"/>
    </source>
</evidence>
<keyword evidence="1" id="KW-0812">Transmembrane</keyword>
<dbReference type="RefSeq" id="WP_322348281.1">
    <property type="nucleotide sequence ID" value="NZ_CP129968.2"/>
</dbReference>
<organism evidence="2">
    <name type="scientific">Marivirga arenosa</name>
    <dbReference type="NCBI Taxonomy" id="3059076"/>
    <lineage>
        <taxon>Bacteria</taxon>
        <taxon>Pseudomonadati</taxon>
        <taxon>Bacteroidota</taxon>
        <taxon>Cytophagia</taxon>
        <taxon>Cytophagales</taxon>
        <taxon>Marivirgaceae</taxon>
        <taxon>Marivirga</taxon>
    </lineage>
</organism>
<dbReference type="Proteomes" id="UP001232019">
    <property type="component" value="Chromosome"/>
</dbReference>
<evidence type="ECO:0000256" key="1">
    <source>
        <dbReference type="SAM" id="Phobius"/>
    </source>
</evidence>
<protein>
    <submittedName>
        <fullName evidence="2">Uncharacterized protein</fullName>
    </submittedName>
</protein>
<keyword evidence="1" id="KW-1133">Transmembrane helix</keyword>
<proteinExistence type="predicted"/>
<sequence>MEKFGLSILLLVLGTYGYLGAIITLSNIHKASKNGFPTKISKIENKNSESIGYIATYIIPFAFQSFNNWLDLVSICFIIFIIYRVYINSSLLLINPVLNLRYSIFEFEYMEGEKIRNGILISKEKDLQEDDSIKLYSIGNKMFYSIKINEK</sequence>